<sequence length="177" mass="20768">MFGRIKNIPKKICKKDGFFTFMRAQFTSQISSATDFLVTIVLAKAFDVYYVVATSLGAVAGGIVNCTVNYYWTFKSKECKKKYVLIKYTLVWIGSICLNTWGVYWMTESIQRVPWVQETLAQFFDNIFIVCKAVVSLLVGWFWNYNMHRIFVYRDCKFRMPFQKKKDLVVNTEVEEL</sequence>
<evidence type="ECO:0000259" key="6">
    <source>
        <dbReference type="Pfam" id="PF04138"/>
    </source>
</evidence>
<evidence type="ECO:0000256" key="4">
    <source>
        <dbReference type="ARBA" id="ARBA00023136"/>
    </source>
</evidence>
<keyword evidence="8" id="KW-1185">Reference proteome</keyword>
<organism evidence="7 8">
    <name type="scientific">Parabacteroides faecalis</name>
    <dbReference type="NCBI Taxonomy" id="2924040"/>
    <lineage>
        <taxon>Bacteria</taxon>
        <taxon>Pseudomonadati</taxon>
        <taxon>Bacteroidota</taxon>
        <taxon>Bacteroidia</taxon>
        <taxon>Bacteroidales</taxon>
        <taxon>Tannerellaceae</taxon>
        <taxon>Parabacteroides</taxon>
    </lineage>
</organism>
<feature type="transmembrane region" description="Helical" evidence="5">
    <location>
        <begin position="84"/>
        <end position="107"/>
    </location>
</feature>
<evidence type="ECO:0000256" key="1">
    <source>
        <dbReference type="ARBA" id="ARBA00004141"/>
    </source>
</evidence>
<evidence type="ECO:0000313" key="8">
    <source>
        <dbReference type="Proteomes" id="UP001165444"/>
    </source>
</evidence>
<dbReference type="RefSeq" id="WP_022455905.1">
    <property type="nucleotide sequence ID" value="NZ_JAKZMM010000013.1"/>
</dbReference>
<dbReference type="Proteomes" id="UP001165444">
    <property type="component" value="Unassembled WGS sequence"/>
</dbReference>
<evidence type="ECO:0000256" key="5">
    <source>
        <dbReference type="SAM" id="Phobius"/>
    </source>
</evidence>
<keyword evidence="4 5" id="KW-0472">Membrane</keyword>
<proteinExistence type="predicted"/>
<keyword evidence="2 5" id="KW-0812">Transmembrane</keyword>
<feature type="transmembrane region" description="Helical" evidence="5">
    <location>
        <begin position="21"/>
        <end position="42"/>
    </location>
</feature>
<evidence type="ECO:0000256" key="3">
    <source>
        <dbReference type="ARBA" id="ARBA00022989"/>
    </source>
</evidence>
<dbReference type="Pfam" id="PF04138">
    <property type="entry name" value="GtrA_DPMS_TM"/>
    <property type="match status" value="1"/>
</dbReference>
<comment type="subcellular location">
    <subcellularLocation>
        <location evidence="1">Membrane</location>
        <topology evidence="1">Multi-pass membrane protein</topology>
    </subcellularLocation>
</comment>
<accession>A0ABT0C0B4</accession>
<name>A0ABT0C0B4_9BACT</name>
<reference evidence="7 8" key="1">
    <citation type="submission" date="2022-03" db="EMBL/GenBank/DDBJ databases">
        <title>Parabacteroides sp. nov. isolated from swine feces.</title>
        <authorList>
            <person name="Bak J.E."/>
        </authorList>
    </citation>
    <scope>NUCLEOTIDE SEQUENCE [LARGE SCALE GENOMIC DNA]</scope>
    <source>
        <strain evidence="7 8">AGMB00274</strain>
    </source>
</reference>
<dbReference type="EMBL" id="JAKZMM010000013">
    <property type="protein sequence ID" value="MCJ2380330.1"/>
    <property type="molecule type" value="Genomic_DNA"/>
</dbReference>
<evidence type="ECO:0000313" key="7">
    <source>
        <dbReference type="EMBL" id="MCJ2380330.1"/>
    </source>
</evidence>
<comment type="caution">
    <text evidence="7">The sequence shown here is derived from an EMBL/GenBank/DDBJ whole genome shotgun (WGS) entry which is preliminary data.</text>
</comment>
<keyword evidence="3 5" id="KW-1133">Transmembrane helix</keyword>
<feature type="domain" description="GtrA/DPMS transmembrane" evidence="6">
    <location>
        <begin position="31"/>
        <end position="152"/>
    </location>
</feature>
<protein>
    <submittedName>
        <fullName evidence="7">GtrA family protein</fullName>
    </submittedName>
</protein>
<feature type="transmembrane region" description="Helical" evidence="5">
    <location>
        <begin position="127"/>
        <end position="145"/>
    </location>
</feature>
<evidence type="ECO:0000256" key="2">
    <source>
        <dbReference type="ARBA" id="ARBA00022692"/>
    </source>
</evidence>
<dbReference type="InterPro" id="IPR007267">
    <property type="entry name" value="GtrA_DPMS_TM"/>
</dbReference>
<feature type="transmembrane region" description="Helical" evidence="5">
    <location>
        <begin position="48"/>
        <end position="72"/>
    </location>
</feature>
<gene>
    <name evidence="7" type="ORF">MUN53_06850</name>
</gene>